<dbReference type="CDD" id="cd01276">
    <property type="entry name" value="PKCI_related"/>
    <property type="match status" value="1"/>
</dbReference>
<dbReference type="InterPro" id="IPR036265">
    <property type="entry name" value="HIT-like_sf"/>
</dbReference>
<reference evidence="3" key="1">
    <citation type="submission" date="2022-06" db="EMBL/GenBank/DDBJ databases">
        <title>Akkermansia biwalacus sp. nov., an anaerobic mucin-degrading bacterium isolated from human intestine.</title>
        <authorList>
            <person name="Kobayashi Y."/>
            <person name="Inoue S."/>
            <person name="Kawahara T."/>
            <person name="Kohda N."/>
        </authorList>
    </citation>
    <scope>NUCLEOTIDE SEQUENCE</scope>
    <source>
        <strain evidence="3">WON2089</strain>
    </source>
</reference>
<dbReference type="PROSITE" id="PS51084">
    <property type="entry name" value="HIT_2"/>
    <property type="match status" value="1"/>
</dbReference>
<name>A0ABM7ZE62_9BACT</name>
<dbReference type="RefSeq" id="WP_215436977.1">
    <property type="nucleotide sequence ID" value="NZ_AP025943.1"/>
</dbReference>
<evidence type="ECO:0000256" key="1">
    <source>
        <dbReference type="PROSITE-ProRule" id="PRU00464"/>
    </source>
</evidence>
<accession>A0ABM7ZE62</accession>
<dbReference type="Proteomes" id="UP001062263">
    <property type="component" value="Chromosome"/>
</dbReference>
<proteinExistence type="predicted"/>
<organism evidence="3 4">
    <name type="scientific">Akkermansia biwaensis</name>
    <dbReference type="NCBI Taxonomy" id="2946555"/>
    <lineage>
        <taxon>Bacteria</taxon>
        <taxon>Pseudomonadati</taxon>
        <taxon>Verrucomicrobiota</taxon>
        <taxon>Verrucomicrobiia</taxon>
        <taxon>Verrucomicrobiales</taxon>
        <taxon>Akkermansiaceae</taxon>
        <taxon>Akkermansia</taxon>
    </lineage>
</organism>
<protein>
    <submittedName>
        <fullName evidence="3">Histidine triad nucleotide-binding protein</fullName>
    </submittedName>
</protein>
<sequence>MSSTLFEKICAGEIPADIVYQDDQCVCFRDIGPQAPTHLLLVPRKPIPRLSLADEGDAALLGHMMLAAGKIARSLGIDESGFRLVINNGPDAGEAVPHLHMHILAGRKLEWPPG</sequence>
<dbReference type="InterPro" id="IPR011146">
    <property type="entry name" value="HIT-like"/>
</dbReference>
<dbReference type="PRINTS" id="PR00332">
    <property type="entry name" value="HISTRIAD"/>
</dbReference>
<dbReference type="SUPFAM" id="SSF54197">
    <property type="entry name" value="HIT-like"/>
    <property type="match status" value="1"/>
</dbReference>
<dbReference type="InterPro" id="IPR001310">
    <property type="entry name" value="Histidine_triad_HIT"/>
</dbReference>
<evidence type="ECO:0000259" key="2">
    <source>
        <dbReference type="PROSITE" id="PS51084"/>
    </source>
</evidence>
<dbReference type="EMBL" id="AP025943">
    <property type="protein sequence ID" value="BDL42949.1"/>
    <property type="molecule type" value="Genomic_DNA"/>
</dbReference>
<gene>
    <name evidence="3" type="ORF">Abiwalacus_05230</name>
</gene>
<evidence type="ECO:0000313" key="3">
    <source>
        <dbReference type="EMBL" id="BDL42949.1"/>
    </source>
</evidence>
<keyword evidence="4" id="KW-1185">Reference proteome</keyword>
<feature type="short sequence motif" description="Histidine triad motif" evidence="1">
    <location>
        <begin position="98"/>
        <end position="102"/>
    </location>
</feature>
<dbReference type="Pfam" id="PF01230">
    <property type="entry name" value="HIT"/>
    <property type="match status" value="1"/>
</dbReference>
<dbReference type="PANTHER" id="PTHR23089">
    <property type="entry name" value="HISTIDINE TRIAD HIT PROTEIN"/>
    <property type="match status" value="1"/>
</dbReference>
<dbReference type="Gene3D" id="3.30.428.10">
    <property type="entry name" value="HIT-like"/>
    <property type="match status" value="1"/>
</dbReference>
<evidence type="ECO:0000313" key="4">
    <source>
        <dbReference type="Proteomes" id="UP001062263"/>
    </source>
</evidence>
<feature type="domain" description="HIT" evidence="2">
    <location>
        <begin position="5"/>
        <end position="114"/>
    </location>
</feature>